<evidence type="ECO:0000256" key="4">
    <source>
        <dbReference type="PROSITE-ProRule" id="PRU00332"/>
    </source>
</evidence>
<dbReference type="GO" id="GO:0003729">
    <property type="term" value="F:mRNA binding"/>
    <property type="evidence" value="ECO:0007669"/>
    <property type="project" value="TreeGrafter"/>
</dbReference>
<dbReference type="InterPro" id="IPR035979">
    <property type="entry name" value="RBD_domain_sf"/>
</dbReference>
<keyword evidence="10" id="KW-1185">Reference proteome</keyword>
<evidence type="ECO:0000256" key="1">
    <source>
        <dbReference type="ARBA" id="ARBA00004123"/>
    </source>
</evidence>
<accession>A0A8T0G9Z3</accession>
<dbReference type="AlphaFoldDB" id="A0A8T0G9Z3"/>
<dbReference type="PRINTS" id="PR00302">
    <property type="entry name" value="LUPUSLA"/>
</dbReference>
<evidence type="ECO:0000259" key="6">
    <source>
        <dbReference type="PROSITE" id="PS50102"/>
    </source>
</evidence>
<dbReference type="InterPro" id="IPR000504">
    <property type="entry name" value="RRM_dom"/>
</dbReference>
<dbReference type="PANTHER" id="PTHR22792:SF140">
    <property type="entry name" value="ACHILLES, ISOFORM A"/>
    <property type="match status" value="1"/>
</dbReference>
<name>A0A8T0G9Z3_CERPU</name>
<dbReference type="InterPro" id="IPR036388">
    <property type="entry name" value="WH-like_DNA-bd_sf"/>
</dbReference>
<dbReference type="GO" id="GO:0006396">
    <property type="term" value="P:RNA processing"/>
    <property type="evidence" value="ECO:0007669"/>
    <property type="project" value="InterPro"/>
</dbReference>
<dbReference type="GO" id="GO:1990904">
    <property type="term" value="C:ribonucleoprotein complex"/>
    <property type="evidence" value="ECO:0007669"/>
    <property type="project" value="UniProtKB-UniRule"/>
</dbReference>
<dbReference type="InterPro" id="IPR006630">
    <property type="entry name" value="La_HTH"/>
</dbReference>
<feature type="compositionally biased region" description="Basic and acidic residues" evidence="5">
    <location>
        <begin position="401"/>
        <end position="414"/>
    </location>
</feature>
<dbReference type="SUPFAM" id="SSF54928">
    <property type="entry name" value="RNA-binding domain, RBD"/>
    <property type="match status" value="2"/>
</dbReference>
<dbReference type="PROSITE" id="PS51939">
    <property type="entry name" value="XRRM"/>
    <property type="match status" value="1"/>
</dbReference>
<dbReference type="Pfam" id="PF08777">
    <property type="entry name" value="RRM_3"/>
    <property type="match status" value="1"/>
</dbReference>
<dbReference type="CDD" id="cd08030">
    <property type="entry name" value="LA_like_plant"/>
    <property type="match status" value="1"/>
</dbReference>
<evidence type="ECO:0000259" key="7">
    <source>
        <dbReference type="PROSITE" id="PS50961"/>
    </source>
</evidence>
<dbReference type="Gene3D" id="1.10.10.10">
    <property type="entry name" value="Winged helix-like DNA-binding domain superfamily/Winged helix DNA-binding domain"/>
    <property type="match status" value="1"/>
</dbReference>
<dbReference type="InterPro" id="IPR012677">
    <property type="entry name" value="Nucleotide-bd_a/b_plait_sf"/>
</dbReference>
<dbReference type="SMART" id="SM00715">
    <property type="entry name" value="LA"/>
    <property type="match status" value="1"/>
</dbReference>
<evidence type="ECO:0008006" key="11">
    <source>
        <dbReference type="Google" id="ProtNLM"/>
    </source>
</evidence>
<feature type="compositionally biased region" description="Basic and acidic residues" evidence="5">
    <location>
        <begin position="202"/>
        <end position="222"/>
    </location>
</feature>
<gene>
    <name evidence="9" type="ORF">KC19_11G032200</name>
</gene>
<organism evidence="9 10">
    <name type="scientific">Ceratodon purpureus</name>
    <name type="common">Fire moss</name>
    <name type="synonym">Dicranum purpureum</name>
    <dbReference type="NCBI Taxonomy" id="3225"/>
    <lineage>
        <taxon>Eukaryota</taxon>
        <taxon>Viridiplantae</taxon>
        <taxon>Streptophyta</taxon>
        <taxon>Embryophyta</taxon>
        <taxon>Bryophyta</taxon>
        <taxon>Bryophytina</taxon>
        <taxon>Bryopsida</taxon>
        <taxon>Dicranidae</taxon>
        <taxon>Pseudoditrichales</taxon>
        <taxon>Ditrichaceae</taxon>
        <taxon>Ceratodon</taxon>
    </lineage>
</organism>
<feature type="domain" description="XRRM" evidence="8">
    <location>
        <begin position="233"/>
        <end position="381"/>
    </location>
</feature>
<evidence type="ECO:0000313" key="9">
    <source>
        <dbReference type="EMBL" id="KAG0556176.1"/>
    </source>
</evidence>
<evidence type="ECO:0000259" key="8">
    <source>
        <dbReference type="PROSITE" id="PS51939"/>
    </source>
</evidence>
<dbReference type="InterPro" id="IPR045180">
    <property type="entry name" value="La_dom_prot"/>
</dbReference>
<dbReference type="PANTHER" id="PTHR22792">
    <property type="entry name" value="LUPUS LA PROTEIN-RELATED"/>
    <property type="match status" value="1"/>
</dbReference>
<dbReference type="Gene3D" id="3.30.70.330">
    <property type="match status" value="2"/>
</dbReference>
<dbReference type="GO" id="GO:0005634">
    <property type="term" value="C:nucleus"/>
    <property type="evidence" value="ECO:0007669"/>
    <property type="project" value="UniProtKB-SubCell"/>
</dbReference>
<feature type="domain" description="HTH La-type RNA-binding" evidence="7">
    <location>
        <begin position="3"/>
        <end position="108"/>
    </location>
</feature>
<feature type="region of interest" description="Disordered" evidence="5">
    <location>
        <begin position="350"/>
        <end position="435"/>
    </location>
</feature>
<keyword evidence="3" id="KW-0539">Nucleus</keyword>
<dbReference type="Pfam" id="PF05383">
    <property type="entry name" value="La"/>
    <property type="match status" value="1"/>
</dbReference>
<dbReference type="PROSITE" id="PS50102">
    <property type="entry name" value="RRM"/>
    <property type="match status" value="1"/>
</dbReference>
<feature type="compositionally biased region" description="Gly residues" evidence="5">
    <location>
        <begin position="379"/>
        <end position="398"/>
    </location>
</feature>
<keyword evidence="2 4" id="KW-0694">RNA-binding</keyword>
<evidence type="ECO:0000256" key="2">
    <source>
        <dbReference type="ARBA" id="ARBA00022884"/>
    </source>
</evidence>
<dbReference type="InterPro" id="IPR002344">
    <property type="entry name" value="Lupus_La"/>
</dbReference>
<dbReference type="OrthoDB" id="439993at2759"/>
<feature type="region of interest" description="Disordered" evidence="5">
    <location>
        <begin position="255"/>
        <end position="274"/>
    </location>
</feature>
<dbReference type="EMBL" id="CM026432">
    <property type="protein sequence ID" value="KAG0556176.1"/>
    <property type="molecule type" value="Genomic_DNA"/>
</dbReference>
<proteinExistence type="predicted"/>
<dbReference type="Pfam" id="PF00076">
    <property type="entry name" value="RRM_1"/>
    <property type="match status" value="1"/>
</dbReference>
<protein>
    <recommendedName>
        <fullName evidence="11">La protein 1</fullName>
    </recommendedName>
</protein>
<dbReference type="Proteomes" id="UP000822688">
    <property type="component" value="Chromosome 11"/>
</dbReference>
<dbReference type="InterPro" id="IPR036390">
    <property type="entry name" value="WH_DNA-bd_sf"/>
</dbReference>
<dbReference type="SMART" id="SM00360">
    <property type="entry name" value="RRM"/>
    <property type="match status" value="1"/>
</dbReference>
<comment type="caution">
    <text evidence="9">The sequence shown here is derived from an EMBL/GenBank/DDBJ whole genome shotgun (WGS) entry which is preliminary data.</text>
</comment>
<comment type="subcellular location">
    <subcellularLocation>
        <location evidence="1">Nucleus</location>
    </subcellularLocation>
</comment>
<evidence type="ECO:0000256" key="3">
    <source>
        <dbReference type="ARBA" id="ARBA00023242"/>
    </source>
</evidence>
<dbReference type="PROSITE" id="PS50961">
    <property type="entry name" value="HTH_LA"/>
    <property type="match status" value="1"/>
</dbReference>
<feature type="domain" description="RRM" evidence="6">
    <location>
        <begin position="115"/>
        <end position="206"/>
    </location>
</feature>
<dbReference type="CDD" id="cd12291">
    <property type="entry name" value="RRM1_La"/>
    <property type="match status" value="1"/>
</dbReference>
<evidence type="ECO:0000256" key="5">
    <source>
        <dbReference type="SAM" id="MobiDB-lite"/>
    </source>
</evidence>
<dbReference type="InterPro" id="IPR014886">
    <property type="entry name" value="La_xRRM"/>
</dbReference>
<reference evidence="9 10" key="1">
    <citation type="submission" date="2020-06" db="EMBL/GenBank/DDBJ databases">
        <title>WGS assembly of Ceratodon purpureus strain R40.</title>
        <authorList>
            <person name="Carey S.B."/>
            <person name="Jenkins J."/>
            <person name="Shu S."/>
            <person name="Lovell J.T."/>
            <person name="Sreedasyam A."/>
            <person name="Maumus F."/>
            <person name="Tiley G.P."/>
            <person name="Fernandez-Pozo N."/>
            <person name="Barry K."/>
            <person name="Chen C."/>
            <person name="Wang M."/>
            <person name="Lipzen A."/>
            <person name="Daum C."/>
            <person name="Saski C.A."/>
            <person name="Payton A.C."/>
            <person name="Mcbreen J.C."/>
            <person name="Conrad R.E."/>
            <person name="Kollar L.M."/>
            <person name="Olsson S."/>
            <person name="Huttunen S."/>
            <person name="Landis J.B."/>
            <person name="Wickett N.J."/>
            <person name="Johnson M.G."/>
            <person name="Rensing S.A."/>
            <person name="Grimwood J."/>
            <person name="Schmutz J."/>
            <person name="Mcdaniel S.F."/>
        </authorList>
    </citation>
    <scope>NUCLEOTIDE SEQUENCE [LARGE SCALE GENOMIC DNA]</scope>
    <source>
        <strain evidence="9 10">R40</strain>
    </source>
</reference>
<dbReference type="SUPFAM" id="SSF46785">
    <property type="entry name" value="Winged helix' DNA-binding domain"/>
    <property type="match status" value="1"/>
</dbReference>
<evidence type="ECO:0000313" key="10">
    <source>
        <dbReference type="Proteomes" id="UP000822688"/>
    </source>
</evidence>
<sequence length="435" mass="47495">MAAVLDEETAAKVLRQVEFYFSDSNLPGDPFLLRSIEESGDDLVDLSLLCSFQRMRAHLGVKESDPAKFPADKLAAVAEVLRTSTSVRVSEDGKRVGRVSKLLKPEAVQAEVDARSIAANPFPYTITMEEVESFFREHGEVKSVRLPKHATSKNAPSGFAVIEFSSEEEAQKVLKMELVCEGATLELEPKAVFDTRKEAVLEHGHSNRQSGREQSQRREKQWNGRSQENPEDDYTKGLIVSFAAKKIGAADEAEKAADAADKEEGGDEGEKLSREDIKGGLTKFGIIRYVDYAKGESTGYLRFDVPEDAQKLRAAAVIEPEGGLTIANHLVTFEALEGDDEKEYWKKLREGQGQKRDFGGGGRGGFQNNRGFDNRGRGRGGGGRFGGRGGGGGRGGRGGRGRGDRDGGRDSKFDGKHKRFNESGEGGSNKSQRTE</sequence>
<feature type="region of interest" description="Disordered" evidence="5">
    <location>
        <begin position="202"/>
        <end position="234"/>
    </location>
</feature>